<evidence type="ECO:0000313" key="2">
    <source>
        <dbReference type="EMBL" id="KAF0251193.1"/>
    </source>
</evidence>
<dbReference type="AlphaFoldDB" id="A0A7V8J114"/>
<dbReference type="SUPFAM" id="SSF51735">
    <property type="entry name" value="NAD(P)-binding Rossmann-fold domains"/>
    <property type="match status" value="1"/>
</dbReference>
<dbReference type="EMBL" id="WOWR01000067">
    <property type="protein sequence ID" value="KAF0251193.1"/>
    <property type="molecule type" value="Genomic_DNA"/>
</dbReference>
<dbReference type="PRINTS" id="PR00081">
    <property type="entry name" value="GDHRDH"/>
</dbReference>
<sequence>MKLDTVFSVEGARVIVTGAASGLGLAFTEAMAESGAQVAMLDLNREALDAQFRRLRSLGYSVRSHVLDVTDRDAVDDTFNAVAAGFGGLDIVFANAGIDPGPGFAALNAAGEREPANMLEEYSDHRWRKVISVSLDAVFYSIRAAARHMRANRSGSIIVTTSVSALRPAVTLGAAYAAAKAGAAQLVRATALELASDGVRVNAIAPGPFETDIGGGFMHNSEVRAKMAAGVPMGRIAEVEEIKPLALYLASKASSFVTGQQFVIDGGLSLSAARA</sequence>
<organism evidence="2 3">
    <name type="scientific">Pseudomonas putida</name>
    <name type="common">Arthrobacter siderocapsulatus</name>
    <dbReference type="NCBI Taxonomy" id="303"/>
    <lineage>
        <taxon>Bacteria</taxon>
        <taxon>Pseudomonadati</taxon>
        <taxon>Pseudomonadota</taxon>
        <taxon>Gammaproteobacteria</taxon>
        <taxon>Pseudomonadales</taxon>
        <taxon>Pseudomonadaceae</taxon>
        <taxon>Pseudomonas</taxon>
    </lineage>
</organism>
<proteinExistence type="inferred from homology"/>
<dbReference type="GO" id="GO:0016616">
    <property type="term" value="F:oxidoreductase activity, acting on the CH-OH group of donors, NAD or NADP as acceptor"/>
    <property type="evidence" value="ECO:0007669"/>
    <property type="project" value="TreeGrafter"/>
</dbReference>
<dbReference type="PROSITE" id="PS00061">
    <property type="entry name" value="ADH_SHORT"/>
    <property type="match status" value="1"/>
</dbReference>
<accession>A0A7V8J114</accession>
<comment type="caution">
    <text evidence="2">The sequence shown here is derived from an EMBL/GenBank/DDBJ whole genome shotgun (WGS) entry which is preliminary data.</text>
</comment>
<name>A0A7V8J114_PSEPU</name>
<dbReference type="RefSeq" id="WP_010952971.1">
    <property type="nucleotide sequence ID" value="NZ_CABEEI010000004.1"/>
</dbReference>
<dbReference type="InterPro" id="IPR036291">
    <property type="entry name" value="NAD(P)-bd_dom_sf"/>
</dbReference>
<reference evidence="2 3" key="1">
    <citation type="submission" date="2019-12" db="EMBL/GenBank/DDBJ databases">
        <authorList>
            <person name="Woiski C."/>
        </authorList>
    </citation>
    <scope>NUCLEOTIDE SEQUENCE [LARGE SCALE GENOMIC DNA]</scope>
    <source>
        <strain evidence="2 3">BOE100</strain>
    </source>
</reference>
<dbReference type="FunFam" id="3.40.50.720:FF:000084">
    <property type="entry name" value="Short-chain dehydrogenase reductase"/>
    <property type="match status" value="1"/>
</dbReference>
<comment type="similarity">
    <text evidence="1">Belongs to the short-chain dehydrogenases/reductases (SDR) family.</text>
</comment>
<dbReference type="Proteomes" id="UP000442695">
    <property type="component" value="Unassembled WGS sequence"/>
</dbReference>
<dbReference type="GO" id="GO:0030497">
    <property type="term" value="P:fatty acid elongation"/>
    <property type="evidence" value="ECO:0007669"/>
    <property type="project" value="TreeGrafter"/>
</dbReference>
<gene>
    <name evidence="2" type="ORF">GN299_30085</name>
</gene>
<evidence type="ECO:0000313" key="3">
    <source>
        <dbReference type="Proteomes" id="UP000442695"/>
    </source>
</evidence>
<dbReference type="InterPro" id="IPR002347">
    <property type="entry name" value="SDR_fam"/>
</dbReference>
<dbReference type="PRINTS" id="PR00080">
    <property type="entry name" value="SDRFAMILY"/>
</dbReference>
<dbReference type="InterPro" id="IPR020904">
    <property type="entry name" value="Sc_DH/Rdtase_CS"/>
</dbReference>
<protein>
    <submittedName>
        <fullName evidence="2">SDR family oxidoreductase</fullName>
    </submittedName>
</protein>
<dbReference type="Gene3D" id="3.40.50.720">
    <property type="entry name" value="NAD(P)-binding Rossmann-like Domain"/>
    <property type="match status" value="1"/>
</dbReference>
<dbReference type="PANTHER" id="PTHR42760:SF40">
    <property type="entry name" value="3-OXOACYL-[ACYL-CARRIER-PROTEIN] REDUCTASE, CHLOROPLASTIC"/>
    <property type="match status" value="1"/>
</dbReference>
<dbReference type="Pfam" id="PF13561">
    <property type="entry name" value="adh_short_C2"/>
    <property type="match status" value="1"/>
</dbReference>
<evidence type="ECO:0000256" key="1">
    <source>
        <dbReference type="ARBA" id="ARBA00006484"/>
    </source>
</evidence>
<dbReference type="PANTHER" id="PTHR42760">
    <property type="entry name" value="SHORT-CHAIN DEHYDROGENASES/REDUCTASES FAMILY MEMBER"/>
    <property type="match status" value="1"/>
</dbReference>